<comment type="caution">
    <text evidence="2">The sequence shown here is derived from an EMBL/GenBank/DDBJ whole genome shotgun (WGS) entry which is preliminary data.</text>
</comment>
<dbReference type="EMBL" id="AWUE01014939">
    <property type="protein sequence ID" value="OMP00451.1"/>
    <property type="molecule type" value="Genomic_DNA"/>
</dbReference>
<dbReference type="AlphaFoldDB" id="A0A1R3K054"/>
<evidence type="ECO:0000313" key="2">
    <source>
        <dbReference type="EMBL" id="OMP00451.1"/>
    </source>
</evidence>
<keyword evidence="1" id="KW-0472">Membrane</keyword>
<keyword evidence="1" id="KW-1133">Transmembrane helix</keyword>
<sequence length="37" mass="4231">MKQEPLRYSVTILADPLILFTLAGTAHFHQSEMKTKN</sequence>
<reference evidence="3" key="1">
    <citation type="submission" date="2013-09" db="EMBL/GenBank/DDBJ databases">
        <title>Corchorus olitorius genome sequencing.</title>
        <authorList>
            <person name="Alam M."/>
            <person name="Haque M.S."/>
            <person name="Islam M.S."/>
            <person name="Emdad E.M."/>
            <person name="Islam M.M."/>
            <person name="Ahmed B."/>
            <person name="Halim A."/>
            <person name="Hossen Q.M.M."/>
            <person name="Hossain M.Z."/>
            <person name="Ahmed R."/>
            <person name="Khan M.M."/>
            <person name="Islam R."/>
            <person name="Rashid M.M."/>
            <person name="Khan S.A."/>
            <person name="Rahman M.S."/>
            <person name="Alam M."/>
            <person name="Yahiya A.S."/>
            <person name="Khan M.S."/>
            <person name="Azam M.S."/>
            <person name="Haque T."/>
            <person name="Lashkar M.Z.H."/>
            <person name="Akhand A.I."/>
            <person name="Morshed G."/>
            <person name="Roy S."/>
            <person name="Uddin K.S."/>
            <person name="Rabeya T."/>
            <person name="Hossain A.S."/>
            <person name="Chowdhury A."/>
            <person name="Snigdha A.R."/>
            <person name="Mortoza M.S."/>
            <person name="Matin S.A."/>
            <person name="Hoque S.M.E."/>
            <person name="Islam M.K."/>
            <person name="Roy D.K."/>
            <person name="Haider R."/>
            <person name="Moosa M.M."/>
            <person name="Elias S.M."/>
            <person name="Hasan A.M."/>
            <person name="Jahan S."/>
            <person name="Shafiuddin M."/>
            <person name="Mahmood N."/>
            <person name="Shommy N.S."/>
        </authorList>
    </citation>
    <scope>NUCLEOTIDE SEQUENCE [LARGE SCALE GENOMIC DNA]</scope>
    <source>
        <strain evidence="3">cv. O-4</strain>
    </source>
</reference>
<feature type="transmembrane region" description="Helical" evidence="1">
    <location>
        <begin position="6"/>
        <end position="28"/>
    </location>
</feature>
<gene>
    <name evidence="2" type="ORF">COLO4_12690</name>
</gene>
<accession>A0A1R3K054</accession>
<protein>
    <submittedName>
        <fullName evidence="2">Uncharacterized protein</fullName>
    </submittedName>
</protein>
<evidence type="ECO:0000256" key="1">
    <source>
        <dbReference type="SAM" id="Phobius"/>
    </source>
</evidence>
<evidence type="ECO:0000313" key="3">
    <source>
        <dbReference type="Proteomes" id="UP000187203"/>
    </source>
</evidence>
<organism evidence="2 3">
    <name type="scientific">Corchorus olitorius</name>
    <dbReference type="NCBI Taxonomy" id="93759"/>
    <lineage>
        <taxon>Eukaryota</taxon>
        <taxon>Viridiplantae</taxon>
        <taxon>Streptophyta</taxon>
        <taxon>Embryophyta</taxon>
        <taxon>Tracheophyta</taxon>
        <taxon>Spermatophyta</taxon>
        <taxon>Magnoliopsida</taxon>
        <taxon>eudicotyledons</taxon>
        <taxon>Gunneridae</taxon>
        <taxon>Pentapetalae</taxon>
        <taxon>rosids</taxon>
        <taxon>malvids</taxon>
        <taxon>Malvales</taxon>
        <taxon>Malvaceae</taxon>
        <taxon>Grewioideae</taxon>
        <taxon>Apeibeae</taxon>
        <taxon>Corchorus</taxon>
    </lineage>
</organism>
<keyword evidence="1" id="KW-0812">Transmembrane</keyword>
<dbReference type="Proteomes" id="UP000187203">
    <property type="component" value="Unassembled WGS sequence"/>
</dbReference>
<proteinExistence type="predicted"/>
<name>A0A1R3K054_9ROSI</name>
<keyword evidence="3" id="KW-1185">Reference proteome</keyword>